<evidence type="ECO:0000313" key="1">
    <source>
        <dbReference type="EMBL" id="MBA0579078.1"/>
    </source>
</evidence>
<name>A0A7J8NQ48_GOSRA</name>
<dbReference type="AlphaFoldDB" id="A0A7J8NQ48"/>
<dbReference type="EMBL" id="JABEZZ010000001">
    <property type="protein sequence ID" value="MBA0579078.1"/>
    <property type="molecule type" value="Genomic_DNA"/>
</dbReference>
<gene>
    <name evidence="1" type="ORF">Gorai_021344</name>
</gene>
<comment type="caution">
    <text evidence="1">The sequence shown here is derived from an EMBL/GenBank/DDBJ whole genome shotgun (WGS) entry which is preliminary data.</text>
</comment>
<organism evidence="1 2">
    <name type="scientific">Gossypium raimondii</name>
    <name type="common">Peruvian cotton</name>
    <name type="synonym">Gossypium klotzschianum subsp. raimondii</name>
    <dbReference type="NCBI Taxonomy" id="29730"/>
    <lineage>
        <taxon>Eukaryota</taxon>
        <taxon>Viridiplantae</taxon>
        <taxon>Streptophyta</taxon>
        <taxon>Embryophyta</taxon>
        <taxon>Tracheophyta</taxon>
        <taxon>Spermatophyta</taxon>
        <taxon>Magnoliopsida</taxon>
        <taxon>eudicotyledons</taxon>
        <taxon>Gunneridae</taxon>
        <taxon>Pentapetalae</taxon>
        <taxon>rosids</taxon>
        <taxon>malvids</taxon>
        <taxon>Malvales</taxon>
        <taxon>Malvaceae</taxon>
        <taxon>Malvoideae</taxon>
        <taxon>Gossypium</taxon>
    </lineage>
</organism>
<evidence type="ECO:0000313" key="2">
    <source>
        <dbReference type="Proteomes" id="UP000593578"/>
    </source>
</evidence>
<proteinExistence type="predicted"/>
<protein>
    <submittedName>
        <fullName evidence="1">Uncharacterized protein</fullName>
    </submittedName>
</protein>
<reference evidence="1 2" key="1">
    <citation type="journal article" date="2019" name="Genome Biol. Evol.">
        <title>Insights into the evolution of the New World diploid cottons (Gossypium, subgenus Houzingenia) based on genome sequencing.</title>
        <authorList>
            <person name="Grover C.E."/>
            <person name="Arick M.A. 2nd"/>
            <person name="Thrash A."/>
            <person name="Conover J.L."/>
            <person name="Sanders W.S."/>
            <person name="Peterson D.G."/>
            <person name="Frelichowski J.E."/>
            <person name="Scheffler J.A."/>
            <person name="Scheffler B.E."/>
            <person name="Wendel J.F."/>
        </authorList>
    </citation>
    <scope>NUCLEOTIDE SEQUENCE [LARGE SCALE GENOMIC DNA]</scope>
    <source>
        <strain evidence="1">8</strain>
        <tissue evidence="1">Leaf</tissue>
    </source>
</reference>
<accession>A0A7J8NQ48</accession>
<sequence length="25" mass="2896">MHTLFCAMSEEDFNKVSSYESAKKI</sequence>
<dbReference type="Proteomes" id="UP000593578">
    <property type="component" value="Unassembled WGS sequence"/>
</dbReference>